<keyword evidence="2" id="KW-1185">Reference proteome</keyword>
<organism evidence="1 2">
    <name type="scientific">Cajanus cajan</name>
    <name type="common">Pigeon pea</name>
    <name type="synonym">Cajanus indicus</name>
    <dbReference type="NCBI Taxonomy" id="3821"/>
    <lineage>
        <taxon>Eukaryota</taxon>
        <taxon>Viridiplantae</taxon>
        <taxon>Streptophyta</taxon>
        <taxon>Embryophyta</taxon>
        <taxon>Tracheophyta</taxon>
        <taxon>Spermatophyta</taxon>
        <taxon>Magnoliopsida</taxon>
        <taxon>eudicotyledons</taxon>
        <taxon>Gunneridae</taxon>
        <taxon>Pentapetalae</taxon>
        <taxon>rosids</taxon>
        <taxon>fabids</taxon>
        <taxon>Fabales</taxon>
        <taxon>Fabaceae</taxon>
        <taxon>Papilionoideae</taxon>
        <taxon>50 kb inversion clade</taxon>
        <taxon>NPAAA clade</taxon>
        <taxon>indigoferoid/millettioid clade</taxon>
        <taxon>Phaseoleae</taxon>
        <taxon>Cajanus</taxon>
    </lineage>
</organism>
<name>A0A151SYY6_CAJCA</name>
<dbReference type="Gramene" id="C.cajan_15013.t">
    <property type="protein sequence ID" value="C.cajan_15013.t.cds1"/>
    <property type="gene ID" value="C.cajan_15013"/>
</dbReference>
<dbReference type="PANTHER" id="PTHR31973:SF195">
    <property type="entry name" value="MUDR FAMILY TRANSPOSASE"/>
    <property type="match status" value="1"/>
</dbReference>
<dbReference type="Proteomes" id="UP000075243">
    <property type="component" value="Chromosome 10"/>
</dbReference>
<evidence type="ECO:0000313" key="1">
    <source>
        <dbReference type="EMBL" id="KYP60003.1"/>
    </source>
</evidence>
<reference evidence="1 2" key="1">
    <citation type="journal article" date="2012" name="Nat. Biotechnol.">
        <title>Draft genome sequence of pigeonpea (Cajanus cajan), an orphan legume crop of resource-poor farmers.</title>
        <authorList>
            <person name="Varshney R.K."/>
            <person name="Chen W."/>
            <person name="Li Y."/>
            <person name="Bharti A.K."/>
            <person name="Saxena R.K."/>
            <person name="Schlueter J.A."/>
            <person name="Donoghue M.T."/>
            <person name="Azam S."/>
            <person name="Fan G."/>
            <person name="Whaley A.M."/>
            <person name="Farmer A.D."/>
            <person name="Sheridan J."/>
            <person name="Iwata A."/>
            <person name="Tuteja R."/>
            <person name="Penmetsa R.V."/>
            <person name="Wu W."/>
            <person name="Upadhyaya H.D."/>
            <person name="Yang S.P."/>
            <person name="Shah T."/>
            <person name="Saxena K.B."/>
            <person name="Michael T."/>
            <person name="McCombie W.R."/>
            <person name="Yang B."/>
            <person name="Zhang G."/>
            <person name="Yang H."/>
            <person name="Wang J."/>
            <person name="Spillane C."/>
            <person name="Cook D.R."/>
            <person name="May G.D."/>
            <person name="Xu X."/>
            <person name="Jackson S.A."/>
        </authorList>
    </citation>
    <scope>NUCLEOTIDE SEQUENCE [LARGE SCALE GENOMIC DNA]</scope>
    <source>
        <strain evidence="2">cv. Asha</strain>
    </source>
</reference>
<proteinExistence type="predicted"/>
<evidence type="ECO:0000313" key="2">
    <source>
        <dbReference type="Proteomes" id="UP000075243"/>
    </source>
</evidence>
<dbReference type="AlphaFoldDB" id="A0A151SYY6"/>
<gene>
    <name evidence="1" type="ORF">KK1_015450</name>
</gene>
<dbReference type="EMBL" id="CM003612">
    <property type="protein sequence ID" value="KYP60003.1"/>
    <property type="molecule type" value="Genomic_DNA"/>
</dbReference>
<dbReference type="PANTHER" id="PTHR31973">
    <property type="entry name" value="POLYPROTEIN, PUTATIVE-RELATED"/>
    <property type="match status" value="1"/>
</dbReference>
<sequence>MIFLAGCGPFIGVDDCHLKTKFGGQLLIVVGQDPNDQYFPFAFAVAENETKES</sequence>
<accession>A0A151SYY6</accession>
<protein>
    <recommendedName>
        <fullName evidence="3">MULE transposase domain-containing protein</fullName>
    </recommendedName>
</protein>
<evidence type="ECO:0008006" key="3">
    <source>
        <dbReference type="Google" id="ProtNLM"/>
    </source>
</evidence>